<sequence>MAPSLFNLKELRRRSTKASVKTKRSTDTSSEASNTTTPTSGSLTPPSINQQSDPALDLQLKSQPQPAPAAAAPPTRPQPHPYPNGASNRYSVSGMAGLGSPVPAGKGPALPVSQYSPRITNVPDSSWVLLVYGTIGDFSHRALDGTLTVSRLDDSFPPTSWPVCSSRFKALVYLMPGANRLRFDFSSPKLANSGSSNPIHASYLTVHMIPPIGTPPLQLAILLAKDSPGTFDAVPARIEREGNGLDIAVRKFRMAAYLWQAFTAEQMWRNKLGRRVFRFEEEWTTGTANQRDREHGTLRSEARVHVIRIDKTVAELRDLNMAQQNKNATDGGALHGIAADAVRNYFKPLPGQKLYVSALLLDSHWDTNSKTILGHAALGGRAGDLHLGIFGSHCLQSYPASFEEIVPAFTDCTPTDTNYVANDCNDAGSSWEAANIGIGAHLHETGHLFGLPHQESGVMARDYVTLNRTFLIREAYSTRTRSKGGLVSQDDECTWHRLDCLRFRSHPCFRLPNDPVLNPDDSVQAWPMEGGNLTLTAATGVAYVEIFGEDDDLCHAWSEYNPAENGGVQRLVALSEQDLRSRLPEGKRKGKLRISVKSHGGGTLDIDDFAKLCSKETACLKLPSAVPGLPKTAFRGKKLGLSQMQGSAPQELVFTSALRHDRVLSRIIFYHGAAVDGMEFVYDDDSRQLFGKRGGKEGGDVFDMDIRRGEYITGFFVRSGFWIDAIQVLTSLGRRSPLFGNAHGGDAYVLLSFTVLHRFHAHILPLPPFFAPSHFRIRQDLCLFADLCLAV</sequence>
<dbReference type="AlphaFoldDB" id="A0AAN6T808"/>
<gene>
    <name evidence="3" type="ORF">N656DRAFT_718485</name>
</gene>
<evidence type="ECO:0000313" key="4">
    <source>
        <dbReference type="Proteomes" id="UP001302812"/>
    </source>
</evidence>
<dbReference type="Pfam" id="PF12044">
    <property type="entry name" value="Metallopep"/>
    <property type="match status" value="1"/>
</dbReference>
<protein>
    <recommendedName>
        <fullName evidence="2">Jacalin-type lectin domain-containing protein</fullName>
    </recommendedName>
</protein>
<feature type="domain" description="Jacalin-type lectin" evidence="2">
    <location>
        <begin position="660"/>
        <end position="747"/>
    </location>
</feature>
<feature type="compositionally biased region" description="Basic residues" evidence="1">
    <location>
        <begin position="11"/>
        <end position="23"/>
    </location>
</feature>
<evidence type="ECO:0000256" key="1">
    <source>
        <dbReference type="SAM" id="MobiDB-lite"/>
    </source>
</evidence>
<accession>A0AAN6T808</accession>
<feature type="region of interest" description="Disordered" evidence="1">
    <location>
        <begin position="1"/>
        <end position="99"/>
    </location>
</feature>
<name>A0AAN6T808_9PEZI</name>
<dbReference type="GO" id="GO:0005737">
    <property type="term" value="C:cytoplasm"/>
    <property type="evidence" value="ECO:0007669"/>
    <property type="project" value="TreeGrafter"/>
</dbReference>
<organism evidence="3 4">
    <name type="scientific">Canariomyces notabilis</name>
    <dbReference type="NCBI Taxonomy" id="2074819"/>
    <lineage>
        <taxon>Eukaryota</taxon>
        <taxon>Fungi</taxon>
        <taxon>Dikarya</taxon>
        <taxon>Ascomycota</taxon>
        <taxon>Pezizomycotina</taxon>
        <taxon>Sordariomycetes</taxon>
        <taxon>Sordariomycetidae</taxon>
        <taxon>Sordariales</taxon>
        <taxon>Chaetomiaceae</taxon>
        <taxon>Canariomyces</taxon>
    </lineage>
</organism>
<proteinExistence type="predicted"/>
<dbReference type="SUPFAM" id="SSF51101">
    <property type="entry name" value="Mannose-binding lectins"/>
    <property type="match status" value="1"/>
</dbReference>
<comment type="caution">
    <text evidence="3">The sequence shown here is derived from an EMBL/GenBank/DDBJ whole genome shotgun (WGS) entry which is preliminary data.</text>
</comment>
<dbReference type="InterPro" id="IPR021917">
    <property type="entry name" value="Unchr_Zn-peptidase-like"/>
</dbReference>
<dbReference type="Proteomes" id="UP001302812">
    <property type="component" value="Unassembled WGS sequence"/>
</dbReference>
<feature type="compositionally biased region" description="Low complexity" evidence="1">
    <location>
        <begin position="35"/>
        <end position="47"/>
    </location>
</feature>
<evidence type="ECO:0000313" key="3">
    <source>
        <dbReference type="EMBL" id="KAK4108193.1"/>
    </source>
</evidence>
<dbReference type="EMBL" id="MU853365">
    <property type="protein sequence ID" value="KAK4108193.1"/>
    <property type="molecule type" value="Genomic_DNA"/>
</dbReference>
<dbReference type="InterPro" id="IPR053002">
    <property type="entry name" value="Metalloproteinase_M10B"/>
</dbReference>
<dbReference type="InterPro" id="IPR001229">
    <property type="entry name" value="Jacalin-like_lectin_dom"/>
</dbReference>
<keyword evidence="4" id="KW-1185">Reference proteome</keyword>
<dbReference type="Pfam" id="PF01419">
    <property type="entry name" value="Jacalin"/>
    <property type="match status" value="1"/>
</dbReference>
<dbReference type="PANTHER" id="PTHR21054:SF2">
    <property type="entry name" value="MIP04191P"/>
    <property type="match status" value="1"/>
</dbReference>
<dbReference type="GeneID" id="89936411"/>
<reference evidence="3" key="1">
    <citation type="journal article" date="2023" name="Mol. Phylogenet. Evol.">
        <title>Genome-scale phylogeny and comparative genomics of the fungal order Sordariales.</title>
        <authorList>
            <person name="Hensen N."/>
            <person name="Bonometti L."/>
            <person name="Westerberg I."/>
            <person name="Brannstrom I.O."/>
            <person name="Guillou S."/>
            <person name="Cros-Aarteil S."/>
            <person name="Calhoun S."/>
            <person name="Haridas S."/>
            <person name="Kuo A."/>
            <person name="Mondo S."/>
            <person name="Pangilinan J."/>
            <person name="Riley R."/>
            <person name="LaButti K."/>
            <person name="Andreopoulos B."/>
            <person name="Lipzen A."/>
            <person name="Chen C."/>
            <person name="Yan M."/>
            <person name="Daum C."/>
            <person name="Ng V."/>
            <person name="Clum A."/>
            <person name="Steindorff A."/>
            <person name="Ohm R.A."/>
            <person name="Martin F."/>
            <person name="Silar P."/>
            <person name="Natvig D.O."/>
            <person name="Lalanne C."/>
            <person name="Gautier V."/>
            <person name="Ament-Velasquez S.L."/>
            <person name="Kruys A."/>
            <person name="Hutchinson M.I."/>
            <person name="Powell A.J."/>
            <person name="Barry K."/>
            <person name="Miller A.N."/>
            <person name="Grigoriev I.V."/>
            <person name="Debuchy R."/>
            <person name="Gladieux P."/>
            <person name="Hiltunen Thoren M."/>
            <person name="Johannesson H."/>
        </authorList>
    </citation>
    <scope>NUCLEOTIDE SEQUENCE</scope>
    <source>
        <strain evidence="3">CBS 508.74</strain>
    </source>
</reference>
<dbReference type="PANTHER" id="PTHR21054">
    <property type="entry name" value="ZINC METALLOPROTEINASE-RELATED"/>
    <property type="match status" value="1"/>
</dbReference>
<reference evidence="3" key="2">
    <citation type="submission" date="2023-05" db="EMBL/GenBank/DDBJ databases">
        <authorList>
            <consortium name="Lawrence Berkeley National Laboratory"/>
            <person name="Steindorff A."/>
            <person name="Hensen N."/>
            <person name="Bonometti L."/>
            <person name="Westerberg I."/>
            <person name="Brannstrom I.O."/>
            <person name="Guillou S."/>
            <person name="Cros-Aarteil S."/>
            <person name="Calhoun S."/>
            <person name="Haridas S."/>
            <person name="Kuo A."/>
            <person name="Mondo S."/>
            <person name="Pangilinan J."/>
            <person name="Riley R."/>
            <person name="Labutti K."/>
            <person name="Andreopoulos B."/>
            <person name="Lipzen A."/>
            <person name="Chen C."/>
            <person name="Yanf M."/>
            <person name="Daum C."/>
            <person name="Ng V."/>
            <person name="Clum A."/>
            <person name="Ohm R."/>
            <person name="Martin F."/>
            <person name="Silar P."/>
            <person name="Natvig D."/>
            <person name="Lalanne C."/>
            <person name="Gautier V."/>
            <person name="Ament-Velasquez S.L."/>
            <person name="Kruys A."/>
            <person name="Hutchinson M.I."/>
            <person name="Powell A.J."/>
            <person name="Barry K."/>
            <person name="Miller A.N."/>
            <person name="Grigoriev I.V."/>
            <person name="Debuchy R."/>
            <person name="Gladieux P."/>
            <person name="Thoren M.H."/>
            <person name="Johannesson H."/>
        </authorList>
    </citation>
    <scope>NUCLEOTIDE SEQUENCE</scope>
    <source>
        <strain evidence="3">CBS 508.74</strain>
    </source>
</reference>
<dbReference type="InterPro" id="IPR036404">
    <property type="entry name" value="Jacalin-like_lectin_dom_sf"/>
</dbReference>
<evidence type="ECO:0000259" key="2">
    <source>
        <dbReference type="Pfam" id="PF01419"/>
    </source>
</evidence>
<dbReference type="RefSeq" id="XP_064665763.1">
    <property type="nucleotide sequence ID" value="XM_064812286.1"/>
</dbReference>
<dbReference type="Gene3D" id="2.100.10.30">
    <property type="entry name" value="Jacalin-like lectin domain"/>
    <property type="match status" value="1"/>
</dbReference>